<dbReference type="EMBL" id="JAPHEH010000001">
    <property type="protein sequence ID" value="MDG4475458.1"/>
    <property type="molecule type" value="Genomic_DNA"/>
</dbReference>
<dbReference type="Gene3D" id="2.60.40.10">
    <property type="entry name" value="Immunoglobulins"/>
    <property type="match status" value="1"/>
</dbReference>
<dbReference type="Pfam" id="PF17963">
    <property type="entry name" value="Big_9"/>
    <property type="match status" value="1"/>
</dbReference>
<dbReference type="Gene3D" id="2.60.40.3440">
    <property type="match status" value="1"/>
</dbReference>
<organism evidence="2 3">
    <name type="scientific">Thiovibrio frasassiensis</name>
    <dbReference type="NCBI Taxonomy" id="2984131"/>
    <lineage>
        <taxon>Bacteria</taxon>
        <taxon>Pseudomonadati</taxon>
        <taxon>Thermodesulfobacteriota</taxon>
        <taxon>Desulfobulbia</taxon>
        <taxon>Desulfobulbales</taxon>
        <taxon>Thiovibrionaceae</taxon>
        <taxon>Thiovibrio</taxon>
    </lineage>
</organism>
<accession>A0A9X4MFM6</accession>
<feature type="region of interest" description="Disordered" evidence="1">
    <location>
        <begin position="259"/>
        <end position="283"/>
    </location>
</feature>
<evidence type="ECO:0000256" key="1">
    <source>
        <dbReference type="SAM" id="MobiDB-lite"/>
    </source>
</evidence>
<feature type="compositionally biased region" description="Acidic residues" evidence="1">
    <location>
        <begin position="204"/>
        <end position="221"/>
    </location>
</feature>
<dbReference type="RefSeq" id="WP_307632431.1">
    <property type="nucleotide sequence ID" value="NZ_JAPHEH010000001.1"/>
</dbReference>
<evidence type="ECO:0000313" key="3">
    <source>
        <dbReference type="Proteomes" id="UP001154240"/>
    </source>
</evidence>
<feature type="compositionally biased region" description="Polar residues" evidence="1">
    <location>
        <begin position="263"/>
        <end position="272"/>
    </location>
</feature>
<dbReference type="AlphaFoldDB" id="A0A9X4MFM6"/>
<keyword evidence="3" id="KW-1185">Reference proteome</keyword>
<comment type="caution">
    <text evidence="2">The sequence shown here is derived from an EMBL/GenBank/DDBJ whole genome shotgun (WGS) entry which is preliminary data.</text>
</comment>
<dbReference type="InterPro" id="IPR013783">
    <property type="entry name" value="Ig-like_fold"/>
</dbReference>
<evidence type="ECO:0000313" key="2">
    <source>
        <dbReference type="EMBL" id="MDG4475458.1"/>
    </source>
</evidence>
<feature type="compositionally biased region" description="Acidic residues" evidence="1">
    <location>
        <begin position="54"/>
        <end position="65"/>
    </location>
</feature>
<reference evidence="2" key="1">
    <citation type="journal article" date="2022" name="bioRxiv">
        <title>Thiovibrio frasassiensisgen. nov., sp. nov., an autotrophic, elemental sulfur disproportionating bacterium isolated from sulfidic karst sediment, and proposal of Thiovibrionaceae fam. nov.</title>
        <authorList>
            <person name="Aronson H."/>
            <person name="Thomas C."/>
            <person name="Bhattacharyya M."/>
            <person name="Eckstein S."/>
            <person name="Jensen S."/>
            <person name="Barco R."/>
            <person name="Macalady J."/>
            <person name="Amend J."/>
        </authorList>
    </citation>
    <scope>NUCLEOTIDE SEQUENCE</scope>
    <source>
        <strain evidence="2">RS19-109</strain>
    </source>
</reference>
<dbReference type="Proteomes" id="UP001154240">
    <property type="component" value="Unassembled WGS sequence"/>
</dbReference>
<gene>
    <name evidence="2" type="ORF">OLX77_04710</name>
</gene>
<feature type="compositionally biased region" description="Acidic residues" evidence="1">
    <location>
        <begin position="9"/>
        <end position="19"/>
    </location>
</feature>
<protein>
    <submittedName>
        <fullName evidence="2">Ig-like domain-containing protein</fullName>
    </submittedName>
</protein>
<name>A0A9X4MFM6_9BACT</name>
<reference evidence="2" key="2">
    <citation type="submission" date="2022-10" db="EMBL/GenBank/DDBJ databases">
        <authorList>
            <person name="Aronson H.S."/>
        </authorList>
    </citation>
    <scope>NUCLEOTIDE SEQUENCE</scope>
    <source>
        <strain evidence="2">RS19-109</strain>
    </source>
</reference>
<feature type="compositionally biased region" description="Gly residues" evidence="1">
    <location>
        <begin position="70"/>
        <end position="88"/>
    </location>
</feature>
<proteinExistence type="predicted"/>
<feature type="compositionally biased region" description="Acidic residues" evidence="1">
    <location>
        <begin position="116"/>
        <end position="126"/>
    </location>
</feature>
<sequence>MAEEKSGLEIDDWLDDLAEETPGTPAQEESGEMDQSDIDSLLGGGAASSGPSPDSDDGGELDQSDIDALLGGGGGGAAPVSAAGGGDEGFSELDQSDIDSLLGGGEEAPVAAAPSADDDFDLDQSDIDSLFSGADEETDSAPSGMTEGLGAPSKDDLDHLFSELGDDESGPGETVTFAEVAQQGSGKAGATASGEDNFGLPDDGGFDDDEFDFGDLPDIPDETNTVGTAPQGGMGEEDIFATASPAAAVPDFLAEATMDNSRENPSASSTDNPFAPPPKGGKKKGLAIAVVCLILLGGGGYWYMTKNKKGVMPVPVPPPAQEMPAAPVVAPPVVPPNAPPVASESHWRMVKANENLAIELTGTDPNNDPLKFEIVSPPKFGRISGDLPKITYLPNKDFPGEDSFEFQVSDGQLTSAPAKVVVMGPEEIKPVAAEAAPAEEKPVVAANNVRLRTLSTAPLTINWKKIWAGANEAPFDAKVSVEILGGAPLRGSLQRLDRGRHRYLPDRYFGGKEEVRYRFKAAGVYSKARKLIITVKRNDKPPVLVLRPVADSYKVGENVVLDAGLTKDDSPGGVRYTWEQVAGAVVHLEKFRGEDSAVSFIVPSSFRTEQKTRIVIRVTATDPGGQRASKEVAITPVSKRQSPLWGIPQ</sequence>
<feature type="region of interest" description="Disordered" evidence="1">
    <location>
        <begin position="1"/>
        <end position="221"/>
    </location>
</feature>